<name>A0A2P7BSG6_9HYPH</name>
<dbReference type="EMBL" id="PGGO01000005">
    <property type="protein sequence ID" value="PSH69399.1"/>
    <property type="molecule type" value="Genomic_DNA"/>
</dbReference>
<comment type="caution">
    <text evidence="1">The sequence shown here is derived from an EMBL/GenBank/DDBJ whole genome shotgun (WGS) entry which is preliminary data.</text>
</comment>
<reference evidence="2" key="1">
    <citation type="submission" date="2017-11" db="EMBL/GenBank/DDBJ databases">
        <authorList>
            <person name="Kuznetsova I."/>
            <person name="Sazanova A."/>
            <person name="Chirak E."/>
            <person name="Safronova V."/>
            <person name="Willems A."/>
        </authorList>
    </citation>
    <scope>NUCLEOTIDE SEQUENCE [LARGE SCALE GENOMIC DNA]</scope>
    <source>
        <strain evidence="2">STM 196</strain>
    </source>
</reference>
<organism evidence="1 2">
    <name type="scientific">Phyllobacterium brassicacearum</name>
    <dbReference type="NCBI Taxonomy" id="314235"/>
    <lineage>
        <taxon>Bacteria</taxon>
        <taxon>Pseudomonadati</taxon>
        <taxon>Pseudomonadota</taxon>
        <taxon>Alphaproteobacteria</taxon>
        <taxon>Hyphomicrobiales</taxon>
        <taxon>Phyllobacteriaceae</taxon>
        <taxon>Phyllobacterium</taxon>
    </lineage>
</organism>
<dbReference type="RefSeq" id="WP_133624434.1">
    <property type="nucleotide sequence ID" value="NZ_PGGO01000005.1"/>
</dbReference>
<gene>
    <name evidence="1" type="ORF">CU102_08425</name>
</gene>
<dbReference type="AlphaFoldDB" id="A0A2P7BSG6"/>
<proteinExistence type="predicted"/>
<keyword evidence="2" id="KW-1185">Reference proteome</keyword>
<accession>A0A2P7BSG6</accession>
<sequence>MVEPTQLTMDEYAILKRAMNSPSKWLVFTDQYMETVKSLAHVGLLEITRESTGQVKDGYVVWQMKCRLGLPRWAHEAVERAQKEQPQ</sequence>
<protein>
    <submittedName>
        <fullName evidence="1">Uncharacterized protein</fullName>
    </submittedName>
</protein>
<dbReference type="Proteomes" id="UP000241444">
    <property type="component" value="Unassembled WGS sequence"/>
</dbReference>
<evidence type="ECO:0000313" key="1">
    <source>
        <dbReference type="EMBL" id="PSH69399.1"/>
    </source>
</evidence>
<evidence type="ECO:0000313" key="2">
    <source>
        <dbReference type="Proteomes" id="UP000241444"/>
    </source>
</evidence>